<evidence type="ECO:0000256" key="1">
    <source>
        <dbReference type="SAM" id="MobiDB-lite"/>
    </source>
</evidence>
<organism evidence="2 3">
    <name type="scientific">Coprinellus micaceus</name>
    <name type="common">Glistening ink-cap mushroom</name>
    <name type="synonym">Coprinus micaceus</name>
    <dbReference type="NCBI Taxonomy" id="71717"/>
    <lineage>
        <taxon>Eukaryota</taxon>
        <taxon>Fungi</taxon>
        <taxon>Dikarya</taxon>
        <taxon>Basidiomycota</taxon>
        <taxon>Agaricomycotina</taxon>
        <taxon>Agaricomycetes</taxon>
        <taxon>Agaricomycetidae</taxon>
        <taxon>Agaricales</taxon>
        <taxon>Agaricineae</taxon>
        <taxon>Psathyrellaceae</taxon>
        <taxon>Coprinellus</taxon>
    </lineage>
</organism>
<dbReference type="OrthoDB" id="2802795at2759"/>
<dbReference type="EMBL" id="QPFP01000005">
    <property type="protein sequence ID" value="TEB36807.1"/>
    <property type="molecule type" value="Genomic_DNA"/>
</dbReference>
<accession>A0A4Y7TRJ6</accession>
<dbReference type="PROSITE" id="PS51257">
    <property type="entry name" value="PROKAR_LIPOPROTEIN"/>
    <property type="match status" value="1"/>
</dbReference>
<feature type="compositionally biased region" description="Polar residues" evidence="1">
    <location>
        <begin position="29"/>
        <end position="40"/>
    </location>
</feature>
<feature type="compositionally biased region" description="Low complexity" evidence="1">
    <location>
        <begin position="7"/>
        <end position="28"/>
    </location>
</feature>
<dbReference type="AlphaFoldDB" id="A0A4Y7TRJ6"/>
<comment type="caution">
    <text evidence="2">The sequence shown here is derived from an EMBL/GenBank/DDBJ whole genome shotgun (WGS) entry which is preliminary data.</text>
</comment>
<protein>
    <submittedName>
        <fullName evidence="2">Uncharacterized protein</fullName>
    </submittedName>
</protein>
<proteinExistence type="predicted"/>
<reference evidence="2 3" key="1">
    <citation type="journal article" date="2019" name="Nat. Ecol. Evol.">
        <title>Megaphylogeny resolves global patterns of mushroom evolution.</title>
        <authorList>
            <person name="Varga T."/>
            <person name="Krizsan K."/>
            <person name="Foldi C."/>
            <person name="Dima B."/>
            <person name="Sanchez-Garcia M."/>
            <person name="Sanchez-Ramirez S."/>
            <person name="Szollosi G.J."/>
            <person name="Szarkandi J.G."/>
            <person name="Papp V."/>
            <person name="Albert L."/>
            <person name="Andreopoulos W."/>
            <person name="Angelini C."/>
            <person name="Antonin V."/>
            <person name="Barry K.W."/>
            <person name="Bougher N.L."/>
            <person name="Buchanan P."/>
            <person name="Buyck B."/>
            <person name="Bense V."/>
            <person name="Catcheside P."/>
            <person name="Chovatia M."/>
            <person name="Cooper J."/>
            <person name="Damon W."/>
            <person name="Desjardin D."/>
            <person name="Finy P."/>
            <person name="Geml J."/>
            <person name="Haridas S."/>
            <person name="Hughes K."/>
            <person name="Justo A."/>
            <person name="Karasinski D."/>
            <person name="Kautmanova I."/>
            <person name="Kiss B."/>
            <person name="Kocsube S."/>
            <person name="Kotiranta H."/>
            <person name="LaButti K.M."/>
            <person name="Lechner B.E."/>
            <person name="Liimatainen K."/>
            <person name="Lipzen A."/>
            <person name="Lukacs Z."/>
            <person name="Mihaltcheva S."/>
            <person name="Morgado L.N."/>
            <person name="Niskanen T."/>
            <person name="Noordeloos M.E."/>
            <person name="Ohm R.A."/>
            <person name="Ortiz-Santana B."/>
            <person name="Ovrebo C."/>
            <person name="Racz N."/>
            <person name="Riley R."/>
            <person name="Savchenko A."/>
            <person name="Shiryaev A."/>
            <person name="Soop K."/>
            <person name="Spirin V."/>
            <person name="Szebenyi C."/>
            <person name="Tomsovsky M."/>
            <person name="Tulloss R.E."/>
            <person name="Uehling J."/>
            <person name="Grigoriev I.V."/>
            <person name="Vagvolgyi C."/>
            <person name="Papp T."/>
            <person name="Martin F.M."/>
            <person name="Miettinen O."/>
            <person name="Hibbett D.S."/>
            <person name="Nagy L.G."/>
        </authorList>
    </citation>
    <scope>NUCLEOTIDE SEQUENCE [LARGE SCALE GENOMIC DNA]</scope>
    <source>
        <strain evidence="2 3">FP101781</strain>
    </source>
</reference>
<gene>
    <name evidence="2" type="ORF">FA13DRAFT_1085419</name>
</gene>
<dbReference type="Proteomes" id="UP000298030">
    <property type="component" value="Unassembled WGS sequence"/>
</dbReference>
<evidence type="ECO:0000313" key="3">
    <source>
        <dbReference type="Proteomes" id="UP000298030"/>
    </source>
</evidence>
<feature type="region of interest" description="Disordered" evidence="1">
    <location>
        <begin position="1"/>
        <end position="40"/>
    </location>
</feature>
<sequence length="110" mass="11800">MRPCLKSTPSFTGTSSSSGGLSFSTLSSCTPSTSGSCLGTTPACQRRKCVAFEADACLETVFVADEWDRTPTEPARKLSYQYVGIFLISCYLVSTPKVEVPSLTNHLDFA</sequence>
<keyword evidence="3" id="KW-1185">Reference proteome</keyword>
<name>A0A4Y7TRJ6_COPMI</name>
<evidence type="ECO:0000313" key="2">
    <source>
        <dbReference type="EMBL" id="TEB36807.1"/>
    </source>
</evidence>